<comment type="caution">
    <text evidence="3">The sequence shown here is derived from an EMBL/GenBank/DDBJ whole genome shotgun (WGS) entry which is preliminary data.</text>
</comment>
<dbReference type="Proteomes" id="UP001385951">
    <property type="component" value="Unassembled WGS sequence"/>
</dbReference>
<dbReference type="GO" id="GO:0051754">
    <property type="term" value="P:meiotic sister chromatid cohesion, centromeric"/>
    <property type="evidence" value="ECO:0007669"/>
    <property type="project" value="TreeGrafter"/>
</dbReference>
<dbReference type="GO" id="GO:0032991">
    <property type="term" value="C:protein-containing complex"/>
    <property type="evidence" value="ECO:0007669"/>
    <property type="project" value="UniProtKB-ARBA"/>
</dbReference>
<evidence type="ECO:0000313" key="4">
    <source>
        <dbReference type="Proteomes" id="UP001385951"/>
    </source>
</evidence>
<dbReference type="InterPro" id="IPR015661">
    <property type="entry name" value="Bub1/Mad3"/>
</dbReference>
<evidence type="ECO:0000256" key="1">
    <source>
        <dbReference type="SAM" id="MobiDB-lite"/>
    </source>
</evidence>
<dbReference type="Pfam" id="PF08171">
    <property type="entry name" value="Mad3_BUB1_II"/>
    <property type="match status" value="1"/>
</dbReference>
<dbReference type="Pfam" id="PF08311">
    <property type="entry name" value="Mad3_BUB1_I"/>
    <property type="match status" value="1"/>
</dbReference>
<dbReference type="InterPro" id="IPR013212">
    <property type="entry name" value="Mad3/Bub1_I"/>
</dbReference>
<dbReference type="Gene3D" id="1.25.40.430">
    <property type="match status" value="1"/>
</dbReference>
<feature type="region of interest" description="Disordered" evidence="1">
    <location>
        <begin position="149"/>
        <end position="214"/>
    </location>
</feature>
<accession>A0AAW0GDC8</accession>
<evidence type="ECO:0000313" key="3">
    <source>
        <dbReference type="EMBL" id="KAK7690926.1"/>
    </source>
</evidence>
<dbReference type="GO" id="GO:0007094">
    <property type="term" value="P:mitotic spindle assembly checkpoint signaling"/>
    <property type="evidence" value="ECO:0007669"/>
    <property type="project" value="InterPro"/>
</dbReference>
<feature type="compositionally biased region" description="Polar residues" evidence="1">
    <location>
        <begin position="158"/>
        <end position="182"/>
    </location>
</feature>
<sequence length="442" mass="49823">MSTEELDKERQSYRAQLDQALQEDEDPLAAYDTFIKWTLSSYPGDLISRSGLVELLEEVTRTFKDDSSYKGDIRYFKMWCMYASAVEHPALVLEYVLRQGVGMGYAQVYEDYALALEQIGRRSDAEKSYQLGIQRRARPTERLKKRFAEFQARKDGSAPSSKSALSNPSIWKNAPVETQTLRQDPFNKYDPKPKLLSHRLPSKPEPQANPLDPNYDRYMYIRNAGVPVPGKRQEKLRFDLSLLFTAEGKEFSIQEARARFLGLLDKKWAPPQDAQRRVGFNESTARHTSDMARRGGSGNTWMGGGAEPTVTIATKEALADVFGMYNSPEKSMRYGVAAGSKHAPVKKIDFGRDLHPVTPSASSSFKVGRDENADVGKTPTFRPYVDPSAQKKENNSPAPSKFKPFVDEQPSRLPTTTPDPQRRVFGVKETMPPPPCSTFEIE</sequence>
<dbReference type="GO" id="GO:0004672">
    <property type="term" value="F:protein kinase activity"/>
    <property type="evidence" value="ECO:0007669"/>
    <property type="project" value="TreeGrafter"/>
</dbReference>
<dbReference type="AlphaFoldDB" id="A0AAW0GDC8"/>
<feature type="region of interest" description="Disordered" evidence="1">
    <location>
        <begin position="360"/>
        <end position="442"/>
    </location>
</feature>
<dbReference type="PROSITE" id="PS51489">
    <property type="entry name" value="BUB1_N"/>
    <property type="match status" value="1"/>
</dbReference>
<dbReference type="PANTHER" id="PTHR14030:SF4">
    <property type="entry name" value="BUB1 KINASE, ISOFORM A-RELATED"/>
    <property type="match status" value="1"/>
</dbReference>
<protein>
    <recommendedName>
        <fullName evidence="2">BUB1 N-terminal domain-containing protein</fullName>
    </recommendedName>
</protein>
<dbReference type="EMBL" id="JASBNA010000006">
    <property type="protein sequence ID" value="KAK7690926.1"/>
    <property type="molecule type" value="Genomic_DNA"/>
</dbReference>
<evidence type="ECO:0000259" key="2">
    <source>
        <dbReference type="PROSITE" id="PS51489"/>
    </source>
</evidence>
<keyword evidence="4" id="KW-1185">Reference proteome</keyword>
<dbReference type="GO" id="GO:0005634">
    <property type="term" value="C:nucleus"/>
    <property type="evidence" value="ECO:0007669"/>
    <property type="project" value="TreeGrafter"/>
</dbReference>
<feature type="domain" description="BUB1 N-terminal" evidence="2">
    <location>
        <begin position="6"/>
        <end position="179"/>
    </location>
</feature>
<gene>
    <name evidence="3" type="ORF">QCA50_006029</name>
</gene>
<dbReference type="PANTHER" id="PTHR14030">
    <property type="entry name" value="MITOTIC CHECKPOINT SERINE/THREONINE-PROTEIN KINASE BUB1"/>
    <property type="match status" value="1"/>
</dbReference>
<reference evidence="3 4" key="1">
    <citation type="submission" date="2022-09" db="EMBL/GenBank/DDBJ databases">
        <authorList>
            <person name="Palmer J.M."/>
        </authorList>
    </citation>
    <scope>NUCLEOTIDE SEQUENCE [LARGE SCALE GENOMIC DNA]</scope>
    <source>
        <strain evidence="3 4">DSM 7382</strain>
    </source>
</reference>
<proteinExistence type="predicted"/>
<name>A0AAW0GDC8_9APHY</name>
<organism evidence="3 4">
    <name type="scientific">Cerrena zonata</name>
    <dbReference type="NCBI Taxonomy" id="2478898"/>
    <lineage>
        <taxon>Eukaryota</taxon>
        <taxon>Fungi</taxon>
        <taxon>Dikarya</taxon>
        <taxon>Basidiomycota</taxon>
        <taxon>Agaricomycotina</taxon>
        <taxon>Agaricomycetes</taxon>
        <taxon>Polyporales</taxon>
        <taxon>Cerrenaceae</taxon>
        <taxon>Cerrena</taxon>
    </lineage>
</organism>
<dbReference type="SMART" id="SM00777">
    <property type="entry name" value="Mad3_BUB1_I"/>
    <property type="match status" value="1"/>
</dbReference>
<dbReference type="InterPro" id="IPR012572">
    <property type="entry name" value="Mad3/Bub1_II"/>
</dbReference>